<evidence type="ECO:0000313" key="1">
    <source>
        <dbReference type="EMBL" id="KAK8495699.1"/>
    </source>
</evidence>
<dbReference type="Proteomes" id="UP001472677">
    <property type="component" value="Unassembled WGS sequence"/>
</dbReference>
<keyword evidence="2" id="KW-1185">Reference proteome</keyword>
<reference evidence="1 2" key="1">
    <citation type="journal article" date="2024" name="G3 (Bethesda)">
        <title>Genome assembly of Hibiscus sabdariffa L. provides insights into metabolisms of medicinal natural products.</title>
        <authorList>
            <person name="Kim T."/>
        </authorList>
    </citation>
    <scope>NUCLEOTIDE SEQUENCE [LARGE SCALE GENOMIC DNA]</scope>
    <source>
        <strain evidence="1">TK-2024</strain>
        <tissue evidence="1">Old leaves</tissue>
    </source>
</reference>
<comment type="caution">
    <text evidence="1">The sequence shown here is derived from an EMBL/GenBank/DDBJ whole genome shotgun (WGS) entry which is preliminary data.</text>
</comment>
<proteinExistence type="predicted"/>
<protein>
    <submittedName>
        <fullName evidence="1">Uncharacterized protein</fullName>
    </submittedName>
</protein>
<accession>A0ABR2APJ3</accession>
<name>A0ABR2APJ3_9ROSI</name>
<sequence>MIAWIALSGLSVLLYKPSILSQVGAIIEPALFNLIFKDESIEHPIAHPKPLAEARNVLLVLLTFSLVVPASPKSKGKTPFDPHSAKPRGSLSVCKHVSVSHKVASSSLKLIYQNSRKGQGIVLAHLIIRKISAQNLGKVGWCRQPLCITQLADEMQSDSLRGIELMWITGSMVQEVELVRVPMVEGGNTREECERESVGVKGDGSVERRAGGSVPVVTVDSGTEEEEISASCISPRWQENKIWEDDGAVLALAGDGESGSVSMPAERVGMVSREAEVERGMADGRVVAAAVDASELAGRSNLVEEIECYPILLVLGGVCRKTKSVNAIVESLLSPKQQVVVEDVR</sequence>
<dbReference type="EMBL" id="JBBPBM010000416">
    <property type="protein sequence ID" value="KAK8495699.1"/>
    <property type="molecule type" value="Genomic_DNA"/>
</dbReference>
<organism evidence="1 2">
    <name type="scientific">Hibiscus sabdariffa</name>
    <name type="common">roselle</name>
    <dbReference type="NCBI Taxonomy" id="183260"/>
    <lineage>
        <taxon>Eukaryota</taxon>
        <taxon>Viridiplantae</taxon>
        <taxon>Streptophyta</taxon>
        <taxon>Embryophyta</taxon>
        <taxon>Tracheophyta</taxon>
        <taxon>Spermatophyta</taxon>
        <taxon>Magnoliopsida</taxon>
        <taxon>eudicotyledons</taxon>
        <taxon>Gunneridae</taxon>
        <taxon>Pentapetalae</taxon>
        <taxon>rosids</taxon>
        <taxon>malvids</taxon>
        <taxon>Malvales</taxon>
        <taxon>Malvaceae</taxon>
        <taxon>Malvoideae</taxon>
        <taxon>Hibiscus</taxon>
    </lineage>
</organism>
<evidence type="ECO:0000313" key="2">
    <source>
        <dbReference type="Proteomes" id="UP001472677"/>
    </source>
</evidence>
<gene>
    <name evidence="1" type="ORF">V6N12_016881</name>
</gene>